<proteinExistence type="predicted"/>
<dbReference type="OrthoDB" id="9814704at2"/>
<dbReference type="PANTHER" id="PTHR45431:SF3">
    <property type="entry name" value="RHODANESE-LIKE DOMAIN-CONTAINING PROTEIN 15, CHLOROPLASTIC"/>
    <property type="match status" value="1"/>
</dbReference>
<keyword evidence="4" id="KW-1185">Reference proteome</keyword>
<dbReference type="AlphaFoldDB" id="A0A4R5LPI6"/>
<accession>A0A4R5LPI6</accession>
<dbReference type="InterPro" id="IPR052367">
    <property type="entry name" value="Thiosulfate_ST/Rhodanese-like"/>
</dbReference>
<sequence length="112" mass="11927">MARFPGLLLALALLVGSAVSGAQSGGDSLIIDTRSPAEYEAGHVDDAVLIPYDAIEAGIVKLTEDKNTTIYLYCGSGRRAEIARERLLHRGYTNVTNLGGLDDAEAFFSDPK</sequence>
<evidence type="ECO:0000313" key="4">
    <source>
        <dbReference type="Proteomes" id="UP000295554"/>
    </source>
</evidence>
<dbReference type="InterPro" id="IPR036873">
    <property type="entry name" value="Rhodanese-like_dom_sf"/>
</dbReference>
<dbReference type="SUPFAM" id="SSF52821">
    <property type="entry name" value="Rhodanese/Cell cycle control phosphatase"/>
    <property type="match status" value="1"/>
</dbReference>
<dbReference type="Pfam" id="PF00581">
    <property type="entry name" value="Rhodanese"/>
    <property type="match status" value="1"/>
</dbReference>
<dbReference type="RefSeq" id="WP_133213279.1">
    <property type="nucleotide sequence ID" value="NZ_SMSE01000003.1"/>
</dbReference>
<dbReference type="Proteomes" id="UP000295554">
    <property type="component" value="Unassembled WGS sequence"/>
</dbReference>
<keyword evidence="1" id="KW-0732">Signal</keyword>
<dbReference type="PANTHER" id="PTHR45431">
    <property type="entry name" value="RHODANESE-LIKE DOMAIN-CONTAINING PROTEIN 15, CHLOROPLASTIC"/>
    <property type="match status" value="1"/>
</dbReference>
<reference evidence="3 4" key="1">
    <citation type="submission" date="2019-03" db="EMBL/GenBank/DDBJ databases">
        <title>Seongchinamella monodicae gen. nov., sp. nov., a novel member of the Gammaproteobacteria isolated from a tidal mudflat of beach.</title>
        <authorList>
            <person name="Yang H.G."/>
            <person name="Kang J.W."/>
            <person name="Lee S.D."/>
        </authorList>
    </citation>
    <scope>NUCLEOTIDE SEQUENCE [LARGE SCALE GENOMIC DNA]</scope>
    <source>
        <strain evidence="3 4">GH4-78</strain>
    </source>
</reference>
<dbReference type="Gene3D" id="3.40.250.10">
    <property type="entry name" value="Rhodanese-like domain"/>
    <property type="match status" value="1"/>
</dbReference>
<feature type="signal peptide" evidence="1">
    <location>
        <begin position="1"/>
        <end position="22"/>
    </location>
</feature>
<dbReference type="CDD" id="cd00158">
    <property type="entry name" value="RHOD"/>
    <property type="match status" value="1"/>
</dbReference>
<evidence type="ECO:0000256" key="1">
    <source>
        <dbReference type="SAM" id="SignalP"/>
    </source>
</evidence>
<evidence type="ECO:0000259" key="2">
    <source>
        <dbReference type="PROSITE" id="PS50206"/>
    </source>
</evidence>
<comment type="caution">
    <text evidence="3">The sequence shown here is derived from an EMBL/GenBank/DDBJ whole genome shotgun (WGS) entry which is preliminary data.</text>
</comment>
<organism evidence="3 4">
    <name type="scientific">Seongchinamella unica</name>
    <dbReference type="NCBI Taxonomy" id="2547392"/>
    <lineage>
        <taxon>Bacteria</taxon>
        <taxon>Pseudomonadati</taxon>
        <taxon>Pseudomonadota</taxon>
        <taxon>Gammaproteobacteria</taxon>
        <taxon>Cellvibrionales</taxon>
        <taxon>Halieaceae</taxon>
        <taxon>Seongchinamella</taxon>
    </lineage>
</organism>
<dbReference type="PROSITE" id="PS50206">
    <property type="entry name" value="RHODANESE_3"/>
    <property type="match status" value="1"/>
</dbReference>
<gene>
    <name evidence="3" type="ORF">E2F43_12730</name>
</gene>
<dbReference type="InterPro" id="IPR001763">
    <property type="entry name" value="Rhodanese-like_dom"/>
</dbReference>
<protein>
    <submittedName>
        <fullName evidence="3">Rhodanese-like domain-containing protein</fullName>
    </submittedName>
</protein>
<dbReference type="EMBL" id="SMSE01000003">
    <property type="protein sequence ID" value="TDG12462.1"/>
    <property type="molecule type" value="Genomic_DNA"/>
</dbReference>
<evidence type="ECO:0000313" key="3">
    <source>
        <dbReference type="EMBL" id="TDG12462.1"/>
    </source>
</evidence>
<feature type="domain" description="Rhodanese" evidence="2">
    <location>
        <begin position="24"/>
        <end position="105"/>
    </location>
</feature>
<name>A0A4R5LPI6_9GAMM</name>
<dbReference type="SMART" id="SM00450">
    <property type="entry name" value="RHOD"/>
    <property type="match status" value="1"/>
</dbReference>
<feature type="chain" id="PRO_5020718178" evidence="1">
    <location>
        <begin position="23"/>
        <end position="112"/>
    </location>
</feature>